<evidence type="ECO:0000256" key="2">
    <source>
        <dbReference type="ARBA" id="ARBA00022679"/>
    </source>
</evidence>
<dbReference type="InterPro" id="IPR050750">
    <property type="entry name" value="C5-MTase"/>
</dbReference>
<keyword evidence="1 5" id="KW-0489">Methyltransferase</keyword>
<dbReference type="PANTHER" id="PTHR46098:SF1">
    <property type="entry name" value="TRNA (CYTOSINE(38)-C(5))-METHYLTRANSFERASE"/>
    <property type="match status" value="1"/>
</dbReference>
<dbReference type="OrthoDB" id="414133at2759"/>
<dbReference type="InParanoid" id="A0A409VQ74"/>
<gene>
    <name evidence="7" type="ORF">CVT26_006076</name>
</gene>
<comment type="similarity">
    <text evidence="5">Belongs to the class I-like SAM-binding methyltransferase superfamily. C5-methyltransferase family.</text>
</comment>
<evidence type="ECO:0000256" key="1">
    <source>
        <dbReference type="ARBA" id="ARBA00022603"/>
    </source>
</evidence>
<dbReference type="Pfam" id="PF24883">
    <property type="entry name" value="NPHP3_N"/>
    <property type="match status" value="1"/>
</dbReference>
<keyword evidence="2 5" id="KW-0808">Transferase</keyword>
<dbReference type="SUPFAM" id="SSF52540">
    <property type="entry name" value="P-loop containing nucleoside triphosphate hydrolases"/>
    <property type="match status" value="1"/>
</dbReference>
<evidence type="ECO:0000256" key="4">
    <source>
        <dbReference type="ARBA" id="ARBA00022737"/>
    </source>
</evidence>
<dbReference type="InterPro" id="IPR027417">
    <property type="entry name" value="P-loop_NTPase"/>
</dbReference>
<feature type="domain" description="Nephrocystin 3-like N-terminal" evidence="6">
    <location>
        <begin position="444"/>
        <end position="611"/>
    </location>
</feature>
<feature type="active site" evidence="5">
    <location>
        <position position="64"/>
    </location>
</feature>
<dbReference type="GO" id="GO:0032259">
    <property type="term" value="P:methylation"/>
    <property type="evidence" value="ECO:0007669"/>
    <property type="project" value="UniProtKB-KW"/>
</dbReference>
<dbReference type="PROSITE" id="PS51679">
    <property type="entry name" value="SAM_MT_C5"/>
    <property type="match status" value="1"/>
</dbReference>
<sequence length="945" mass="106541">GLHLALQRSNVDAKVVQAFDWDQTACKVYSANYGNIIRKVDISKLTPDALASLNADLWLLSPACQPYTVLNPNAKGSEDPRAQSFLHLVKSVLPDLAASDKHPRRLLVENVAGFEESSTRQILLSTLQSIGYSTLELLLTPLQFGIPNSRLRYYLLAKKSPLQFSHVTAENHNVVWRHIPGTAMPWADPRFGTEAGDISIPTVKEIHNYLDAAGTSDDHLIPDKVLEKWGRLFDIVKPSARRTCCFTRGYTQLVERAGSIVQENESLDTTSTFDRFLEAQSKGDPHAVEILHPLKLRYFSPSELLRIFAFDKPTIEHQNHSNFIWPDTISKKTKYKLIGNSVNVEVVQHSIEYLFDDPLYHVSHNLASSHYLRHIHDLSCSMFTRSRNLIFNGGSFVQVNNIEKSAGGFEHLQQSVSSSAFHDSKERGDPPKCYPNTRVAIQKKIMDWVMKSDSETLHGAIMWLHGPAGSGKTAIAQTIAELCQEEEIILASFFFSRFDPTRNHERSLVATIAYQIALHFGGARETIVTVMESDPLLLSRSLSTQILELIVRPLQYLVTDGYFENPKSRHLVIVDGLDECEERTAQVDIIRSISNALRKYQLPVVFLIASRPEHDITHAFGSGDIKEITARLPLDDVYQSRKDIELYFREKLADIKANHPFKDDIPARWPAKRVLNELSNKSSGQFIYAATVVKYVESIRHSPVDRLNIILGLSPSASQKDMPFNELDALYHHIFTHTDNLEVILDVLTFHLISSVNDWLDWFVVKTDHLEEVFRIRSGQLRILFCDLASLVSISSDGELRLHHASLEDFLLDEGRSKALHIDSPARHAQFASLMIQYFVGKSLGCFDASDTHLELGKEKAGSPGRMDAVHILGKHISLARPSSSLRQEILDLDIIKLMPIKLEPDEPDMQLMLPELLQNIKESVSILSLDSCADTCYRLLALMT</sequence>
<keyword evidence="4" id="KW-0677">Repeat</keyword>
<dbReference type="Gene3D" id="3.40.50.300">
    <property type="entry name" value="P-loop containing nucleotide triphosphate hydrolases"/>
    <property type="match status" value="1"/>
</dbReference>
<keyword evidence="8" id="KW-1185">Reference proteome</keyword>
<dbReference type="Proteomes" id="UP000284706">
    <property type="component" value="Unassembled WGS sequence"/>
</dbReference>
<reference evidence="7 8" key="1">
    <citation type="journal article" date="2018" name="Evol. Lett.">
        <title>Horizontal gene cluster transfer increased hallucinogenic mushroom diversity.</title>
        <authorList>
            <person name="Reynolds H.T."/>
            <person name="Vijayakumar V."/>
            <person name="Gluck-Thaler E."/>
            <person name="Korotkin H.B."/>
            <person name="Matheny P.B."/>
            <person name="Slot J.C."/>
        </authorList>
    </citation>
    <scope>NUCLEOTIDE SEQUENCE [LARGE SCALE GENOMIC DNA]</scope>
    <source>
        <strain evidence="7 8">SRW20</strain>
    </source>
</reference>
<dbReference type="Gene3D" id="3.90.120.10">
    <property type="entry name" value="DNA Methylase, subunit A, domain 2"/>
    <property type="match status" value="1"/>
</dbReference>
<feature type="non-terminal residue" evidence="7">
    <location>
        <position position="1"/>
    </location>
</feature>
<comment type="caution">
    <text evidence="7">The sequence shown here is derived from an EMBL/GenBank/DDBJ whole genome shotgun (WGS) entry which is preliminary data.</text>
</comment>
<dbReference type="GO" id="GO:0005634">
    <property type="term" value="C:nucleus"/>
    <property type="evidence" value="ECO:0007669"/>
    <property type="project" value="TreeGrafter"/>
</dbReference>
<dbReference type="AlphaFoldDB" id="A0A409VQ74"/>
<evidence type="ECO:0000259" key="6">
    <source>
        <dbReference type="Pfam" id="PF24883"/>
    </source>
</evidence>
<dbReference type="Pfam" id="PF00145">
    <property type="entry name" value="DNA_methylase"/>
    <property type="match status" value="1"/>
</dbReference>
<dbReference type="InterPro" id="IPR056884">
    <property type="entry name" value="NPHP3-like_N"/>
</dbReference>
<dbReference type="GO" id="GO:0008168">
    <property type="term" value="F:methyltransferase activity"/>
    <property type="evidence" value="ECO:0007669"/>
    <property type="project" value="UniProtKB-KW"/>
</dbReference>
<dbReference type="PANTHER" id="PTHR46098">
    <property type="entry name" value="TRNA (CYTOSINE(38)-C(5))-METHYLTRANSFERASE"/>
    <property type="match status" value="1"/>
</dbReference>
<proteinExistence type="inferred from homology"/>
<dbReference type="SUPFAM" id="SSF53335">
    <property type="entry name" value="S-adenosyl-L-methionine-dependent methyltransferases"/>
    <property type="match status" value="1"/>
</dbReference>
<organism evidence="7 8">
    <name type="scientific">Gymnopilus dilepis</name>
    <dbReference type="NCBI Taxonomy" id="231916"/>
    <lineage>
        <taxon>Eukaryota</taxon>
        <taxon>Fungi</taxon>
        <taxon>Dikarya</taxon>
        <taxon>Basidiomycota</taxon>
        <taxon>Agaricomycotina</taxon>
        <taxon>Agaricomycetes</taxon>
        <taxon>Agaricomycetidae</taxon>
        <taxon>Agaricales</taxon>
        <taxon>Agaricineae</taxon>
        <taxon>Hymenogastraceae</taxon>
        <taxon>Gymnopilus</taxon>
    </lineage>
</organism>
<evidence type="ECO:0000313" key="7">
    <source>
        <dbReference type="EMBL" id="PPQ68404.1"/>
    </source>
</evidence>
<accession>A0A409VQ74</accession>
<evidence type="ECO:0000256" key="5">
    <source>
        <dbReference type="PROSITE-ProRule" id="PRU01016"/>
    </source>
</evidence>
<name>A0A409VQ74_9AGAR</name>
<dbReference type="InterPro" id="IPR029063">
    <property type="entry name" value="SAM-dependent_MTases_sf"/>
</dbReference>
<protein>
    <recommendedName>
        <fullName evidence="6">Nephrocystin 3-like N-terminal domain-containing protein</fullName>
    </recommendedName>
</protein>
<keyword evidence="3 5" id="KW-0949">S-adenosyl-L-methionine</keyword>
<evidence type="ECO:0000313" key="8">
    <source>
        <dbReference type="Proteomes" id="UP000284706"/>
    </source>
</evidence>
<dbReference type="InterPro" id="IPR001525">
    <property type="entry name" value="C5_MeTfrase"/>
</dbReference>
<dbReference type="STRING" id="231916.A0A409VQ74"/>
<dbReference type="Gene3D" id="3.40.50.150">
    <property type="entry name" value="Vaccinia Virus protein VP39"/>
    <property type="match status" value="1"/>
</dbReference>
<dbReference type="EMBL" id="NHYE01005596">
    <property type="protein sequence ID" value="PPQ68404.1"/>
    <property type="molecule type" value="Genomic_DNA"/>
</dbReference>
<evidence type="ECO:0000256" key="3">
    <source>
        <dbReference type="ARBA" id="ARBA00022691"/>
    </source>
</evidence>